<dbReference type="GO" id="GO:0042795">
    <property type="term" value="P:snRNA transcription by RNA polymerase II"/>
    <property type="evidence" value="ECO:0007669"/>
    <property type="project" value="TreeGrafter"/>
</dbReference>
<dbReference type="AlphaFoldDB" id="A0AAV1IJ44"/>
<feature type="compositionally biased region" description="Low complexity" evidence="1">
    <location>
        <begin position="361"/>
        <end position="379"/>
    </location>
</feature>
<feature type="compositionally biased region" description="Low complexity" evidence="1">
    <location>
        <begin position="259"/>
        <end position="269"/>
    </location>
</feature>
<reference evidence="3 4" key="1">
    <citation type="submission" date="2023-10" db="EMBL/GenBank/DDBJ databases">
        <authorList>
            <person name="Maclean D."/>
            <person name="Macfadyen A."/>
        </authorList>
    </citation>
    <scope>NUCLEOTIDE SEQUENCE [LARGE SCALE GENOMIC DNA]</scope>
</reference>
<feature type="compositionally biased region" description="Basic and acidic residues" evidence="1">
    <location>
        <begin position="435"/>
        <end position="460"/>
    </location>
</feature>
<sequence length="1143" mass="119589">MEEAEKASNLRPVPNEAPPGLFFTKAAFLKYSALSRVKADRAQRRRSPADAQALPKPLGPLPGSLTSPRQAKRCSGADAGAGTGDAATWQSQDAVVPQIQPTDEGGSEEIASEDIWGDDDADAAMGESARPAAESADPEQATPSREAPSPEGRQAKPAARTGTRKRQAAGAADGTTATKRQRRAPNKAVGQTASAGAKPAARRSASKGALGSKAQRGRQQPKAPADSSAADSGDGPSELEAARAQFMRSMGLPEPKTFSSASKGSASKGLAKTTQHRQKPAAAPVPARPRLAPSVLPPPATGMPEGGGRAQEQPAISASPATAAERLQGSPASKQPPRVPISASPQDTNPGPTPSAAASRAGALLPSQPAAGAAAAQQGDVTLPASVRAGSEQADGAALGAAAPVEGHEQRVALEQLQGAQGDQRMAASQADAEAAGHEEPAVPKEDNSSMAADDGHELPELAEPDELTTGATAPPSHVLGGSANAGIVGRSGLPRLPKPLGPSGRPEENGVKLVNLLNPNNPQYDQAFALEYAHMKAAAGKDGGKGRKKKGAKRIYSHLTAKEHAWYLAKQGLLLHGKDAERMADLAEKLGEEQQQFIRAQWLDAEDAERFRHMDPRVEAQLQAYFQLQREAVLQLPQLWRLRGRLQLAAALLGPKQAPAMAHLSTPVASGQPKSFTPPSDHTAVPLHRTYLAPEGDGSRFAPLHRDGTALGLAAEKRAAVVMEDSAFGALAQTAVQGFAAGWEIPVTILPADSSNTGVPQPGRVVISRPLLKRALSRREKHELLFEYATLALGHDKSLKQHQQQQQQKAQAGNWREQVLDELQGAVPAEQLQGQHGSCAEPQSATSTRPEPAGGALTGGPAASSTCGQPALRYSLWRLGEHRIITRAPAHAALQVTASGPCSAAAVVQAKMEYHGNRAGDAEEVTAEELVRWWSAAHLRPGAHVLVWHVGVHSCQLLRHQRFTAQELLDSAAASGLQPVMIWRLVAAVLGQLTGLAPGQYLLTHQPGADALCLFAAAAPPEDSTAQADVAPLPCMTDAPLDTLFDLWSAHRHSGATDESQLGFIPKMWQPSFPDVPQIPYTFAPRQTQGAPGKRHGRKGKAGNASSAAGQIIDWDTRPTAAGGSGTAFSAAKYAELLSEDI</sequence>
<feature type="compositionally biased region" description="Low complexity" evidence="1">
    <location>
        <begin position="168"/>
        <end position="178"/>
    </location>
</feature>
<evidence type="ECO:0000256" key="1">
    <source>
        <dbReference type="SAM" id="MobiDB-lite"/>
    </source>
</evidence>
<proteinExistence type="predicted"/>
<evidence type="ECO:0000313" key="3">
    <source>
        <dbReference type="EMBL" id="CAK0786050.1"/>
    </source>
</evidence>
<feature type="compositionally biased region" description="Acidic residues" evidence="1">
    <location>
        <begin position="105"/>
        <end position="122"/>
    </location>
</feature>
<feature type="compositionally biased region" description="Low complexity" evidence="1">
    <location>
        <begin position="853"/>
        <end position="867"/>
    </location>
</feature>
<accession>A0AAV1IJ44</accession>
<dbReference type="GO" id="GO:0008023">
    <property type="term" value="C:transcription elongation factor complex"/>
    <property type="evidence" value="ECO:0007669"/>
    <property type="project" value="InterPro"/>
</dbReference>
<feature type="compositionally biased region" description="Low complexity" evidence="1">
    <location>
        <begin position="394"/>
        <end position="403"/>
    </location>
</feature>
<feature type="compositionally biased region" description="Low complexity" evidence="1">
    <location>
        <begin position="223"/>
        <end position="236"/>
    </location>
</feature>
<feature type="compositionally biased region" description="Polar residues" evidence="1">
    <location>
        <begin position="833"/>
        <end position="850"/>
    </location>
</feature>
<dbReference type="Pfam" id="PF10505">
    <property type="entry name" value="NARG2_C"/>
    <property type="match status" value="1"/>
</dbReference>
<feature type="region of interest" description="Disordered" evidence="1">
    <location>
        <begin position="1087"/>
        <end position="1127"/>
    </location>
</feature>
<feature type="domain" description="Little elongation complex subunit 2 C-terminal" evidence="2">
    <location>
        <begin position="873"/>
        <end position="1016"/>
    </location>
</feature>
<dbReference type="GO" id="GO:0042796">
    <property type="term" value="P:snRNA transcription by RNA polymerase III"/>
    <property type="evidence" value="ECO:0007669"/>
    <property type="project" value="TreeGrafter"/>
</dbReference>
<comment type="caution">
    <text evidence="3">The sequence shown here is derived from an EMBL/GenBank/DDBJ whole genome shotgun (WGS) entry which is preliminary data.</text>
</comment>
<dbReference type="PANTHER" id="PTHR14633:SF3">
    <property type="entry name" value="LITTLE ELONGATION COMPLEX SUBUNIT 2"/>
    <property type="match status" value="1"/>
</dbReference>
<dbReference type="InterPro" id="IPR019535">
    <property type="entry name" value="ICE2_C"/>
</dbReference>
<feature type="region of interest" description="Disordered" evidence="1">
    <location>
        <begin position="38"/>
        <end position="508"/>
    </location>
</feature>
<gene>
    <name evidence="3" type="ORF">CVIRNUC_009263</name>
</gene>
<evidence type="ECO:0000259" key="2">
    <source>
        <dbReference type="Pfam" id="PF10505"/>
    </source>
</evidence>
<dbReference type="GO" id="GO:0045945">
    <property type="term" value="P:positive regulation of transcription by RNA polymerase III"/>
    <property type="evidence" value="ECO:0007669"/>
    <property type="project" value="TreeGrafter"/>
</dbReference>
<dbReference type="Proteomes" id="UP001314263">
    <property type="component" value="Unassembled WGS sequence"/>
</dbReference>
<evidence type="ECO:0000313" key="4">
    <source>
        <dbReference type="Proteomes" id="UP001314263"/>
    </source>
</evidence>
<dbReference type="EMBL" id="CAUYUE010000013">
    <property type="protein sequence ID" value="CAK0786050.1"/>
    <property type="molecule type" value="Genomic_DNA"/>
</dbReference>
<dbReference type="PANTHER" id="PTHR14633">
    <property type="entry name" value="LITTLE ELONGATION COMPLEX SUBUNIT 2"/>
    <property type="match status" value="1"/>
</dbReference>
<feature type="compositionally biased region" description="Low complexity" evidence="1">
    <location>
        <begin position="280"/>
        <end position="293"/>
    </location>
</feature>
<organism evidence="3 4">
    <name type="scientific">Coccomyxa viridis</name>
    <dbReference type="NCBI Taxonomy" id="1274662"/>
    <lineage>
        <taxon>Eukaryota</taxon>
        <taxon>Viridiplantae</taxon>
        <taxon>Chlorophyta</taxon>
        <taxon>core chlorophytes</taxon>
        <taxon>Trebouxiophyceae</taxon>
        <taxon>Trebouxiophyceae incertae sedis</taxon>
        <taxon>Coccomyxaceae</taxon>
        <taxon>Coccomyxa</taxon>
    </lineage>
</organism>
<keyword evidence="4" id="KW-1185">Reference proteome</keyword>
<feature type="compositionally biased region" description="Low complexity" evidence="1">
    <location>
        <begin position="76"/>
        <end position="88"/>
    </location>
</feature>
<feature type="region of interest" description="Disordered" evidence="1">
    <location>
        <begin position="832"/>
        <end position="868"/>
    </location>
</feature>
<protein>
    <recommendedName>
        <fullName evidence="2">Little elongation complex subunit 2 C-terminal domain-containing protein</fullName>
    </recommendedName>
</protein>
<name>A0AAV1IJ44_9CHLO</name>